<proteinExistence type="inferred from homology"/>
<dbReference type="OrthoDB" id="241454at2"/>
<dbReference type="GO" id="GO:0016491">
    <property type="term" value="F:oxidoreductase activity"/>
    <property type="evidence" value="ECO:0007669"/>
    <property type="project" value="UniProtKB-KW"/>
</dbReference>
<accession>A0A518G6N4</accession>
<comment type="similarity">
    <text evidence="1">Belongs to the Gfo/Idh/MocA family.</text>
</comment>
<dbReference type="InterPro" id="IPR051317">
    <property type="entry name" value="Gfo/Idh/MocA_oxidoreduct"/>
</dbReference>
<keyword evidence="2" id="KW-0560">Oxidoreductase</keyword>
<dbReference type="AlphaFoldDB" id="A0A518G6N4"/>
<dbReference type="PANTHER" id="PTHR43708:SF5">
    <property type="entry name" value="CONSERVED EXPRESSED OXIDOREDUCTASE (EUROFUNG)-RELATED"/>
    <property type="match status" value="1"/>
</dbReference>
<sequence>MKLKLGLIGLPTDWQKHYLPALRVLQDRFEVVGVYSSVSTLADKVAREFSAERFDGFRQMVKQDNIDAVMLLASDWYGLVPIEAACDFGKAVYCGSEIDFAPHQASRLSKSVEQSGIAFMAEFPRRYAPASLRLKELIATRLGKPQILFCHRRLTNPPGETARNAKSLDARADRELMELIDWCSFIVGRSPNSIQCVSHQTPRGPHLAPADNKSATRSQFAGSDYQALSLDFSEEGEPAGSTVAQLSCGSYIRSSWHEAATFRPPAAVQVCCENGLAFVDLPNSLTWFDDAGRHQEALDSEMAVGQQLLIQFYRAVTSLVRKMGDLEDVNRCLTALLGAQQSSRERRLIPLNTGTPPQ</sequence>
<dbReference type="GO" id="GO:0000166">
    <property type="term" value="F:nucleotide binding"/>
    <property type="evidence" value="ECO:0007669"/>
    <property type="project" value="InterPro"/>
</dbReference>
<dbReference type="Pfam" id="PF01408">
    <property type="entry name" value="GFO_IDH_MocA"/>
    <property type="match status" value="1"/>
</dbReference>
<dbReference type="KEGG" id="ahel:Q31a_25490"/>
<dbReference type="RefSeq" id="WP_145077724.1">
    <property type="nucleotide sequence ID" value="NZ_CP036298.1"/>
</dbReference>
<dbReference type="SUPFAM" id="SSF51735">
    <property type="entry name" value="NAD(P)-binding Rossmann-fold domains"/>
    <property type="match status" value="1"/>
</dbReference>
<reference evidence="4 5" key="1">
    <citation type="submission" date="2019-02" db="EMBL/GenBank/DDBJ databases">
        <title>Deep-cultivation of Planctomycetes and their phenomic and genomic characterization uncovers novel biology.</title>
        <authorList>
            <person name="Wiegand S."/>
            <person name="Jogler M."/>
            <person name="Boedeker C."/>
            <person name="Pinto D."/>
            <person name="Vollmers J."/>
            <person name="Rivas-Marin E."/>
            <person name="Kohn T."/>
            <person name="Peeters S.H."/>
            <person name="Heuer A."/>
            <person name="Rast P."/>
            <person name="Oberbeckmann S."/>
            <person name="Bunk B."/>
            <person name="Jeske O."/>
            <person name="Meyerdierks A."/>
            <person name="Storesund J.E."/>
            <person name="Kallscheuer N."/>
            <person name="Luecker S."/>
            <person name="Lage O.M."/>
            <person name="Pohl T."/>
            <person name="Merkel B.J."/>
            <person name="Hornburger P."/>
            <person name="Mueller R.-W."/>
            <person name="Bruemmer F."/>
            <person name="Labrenz M."/>
            <person name="Spormann A.M."/>
            <person name="Op den Camp H."/>
            <person name="Overmann J."/>
            <person name="Amann R."/>
            <person name="Jetten M.S.M."/>
            <person name="Mascher T."/>
            <person name="Medema M.H."/>
            <person name="Devos D.P."/>
            <person name="Kaster A.-K."/>
            <person name="Ovreas L."/>
            <person name="Rohde M."/>
            <person name="Galperin M.Y."/>
            <person name="Jogler C."/>
        </authorList>
    </citation>
    <scope>NUCLEOTIDE SEQUENCE [LARGE SCALE GENOMIC DNA]</scope>
    <source>
        <strain evidence="4 5">Q31a</strain>
    </source>
</reference>
<protein>
    <submittedName>
        <fullName evidence="4">Oxidoreductase family, NAD-binding Rossmann fold</fullName>
    </submittedName>
</protein>
<gene>
    <name evidence="4" type="ORF">Q31a_25490</name>
</gene>
<evidence type="ECO:0000256" key="1">
    <source>
        <dbReference type="ARBA" id="ARBA00010928"/>
    </source>
</evidence>
<evidence type="ECO:0000256" key="2">
    <source>
        <dbReference type="ARBA" id="ARBA00023002"/>
    </source>
</evidence>
<dbReference type="PANTHER" id="PTHR43708">
    <property type="entry name" value="CONSERVED EXPRESSED OXIDOREDUCTASE (EUROFUNG)"/>
    <property type="match status" value="1"/>
</dbReference>
<dbReference type="Gene3D" id="3.40.50.720">
    <property type="entry name" value="NAD(P)-binding Rossmann-like Domain"/>
    <property type="match status" value="1"/>
</dbReference>
<name>A0A518G6N4_9BACT</name>
<evidence type="ECO:0000259" key="3">
    <source>
        <dbReference type="Pfam" id="PF01408"/>
    </source>
</evidence>
<dbReference type="InterPro" id="IPR036291">
    <property type="entry name" value="NAD(P)-bd_dom_sf"/>
</dbReference>
<dbReference type="InterPro" id="IPR000683">
    <property type="entry name" value="Gfo/Idh/MocA-like_OxRdtase_N"/>
</dbReference>
<organism evidence="4 5">
    <name type="scientific">Aureliella helgolandensis</name>
    <dbReference type="NCBI Taxonomy" id="2527968"/>
    <lineage>
        <taxon>Bacteria</taxon>
        <taxon>Pseudomonadati</taxon>
        <taxon>Planctomycetota</taxon>
        <taxon>Planctomycetia</taxon>
        <taxon>Pirellulales</taxon>
        <taxon>Pirellulaceae</taxon>
        <taxon>Aureliella</taxon>
    </lineage>
</organism>
<dbReference type="EMBL" id="CP036298">
    <property type="protein sequence ID" value="QDV24234.1"/>
    <property type="molecule type" value="Genomic_DNA"/>
</dbReference>
<dbReference type="Gene3D" id="3.30.360.10">
    <property type="entry name" value="Dihydrodipicolinate Reductase, domain 2"/>
    <property type="match status" value="1"/>
</dbReference>
<dbReference type="Proteomes" id="UP000318017">
    <property type="component" value="Chromosome"/>
</dbReference>
<evidence type="ECO:0000313" key="5">
    <source>
        <dbReference type="Proteomes" id="UP000318017"/>
    </source>
</evidence>
<evidence type="ECO:0000313" key="4">
    <source>
        <dbReference type="EMBL" id="QDV24234.1"/>
    </source>
</evidence>
<keyword evidence="5" id="KW-1185">Reference proteome</keyword>
<feature type="domain" description="Gfo/Idh/MocA-like oxidoreductase N-terminal" evidence="3">
    <location>
        <begin position="4"/>
        <end position="120"/>
    </location>
</feature>